<feature type="non-terminal residue" evidence="1">
    <location>
        <position position="1"/>
    </location>
</feature>
<proteinExistence type="predicted"/>
<dbReference type="Proteomes" id="UP000037530">
    <property type="component" value="Unassembled WGS sequence"/>
</dbReference>
<keyword evidence="2" id="KW-1185">Reference proteome</keyword>
<dbReference type="EMBL" id="LHPI01000025">
    <property type="protein sequence ID" value="KOO05957.1"/>
    <property type="molecule type" value="Genomic_DNA"/>
</dbReference>
<accession>A0A0M0HVT5</accession>
<dbReference type="RefSeq" id="WP_169780647.1">
    <property type="nucleotide sequence ID" value="NZ_LHPI01000025.1"/>
</dbReference>
<dbReference type="PATRIC" id="fig|171383.3.peg.4151"/>
<dbReference type="AlphaFoldDB" id="A0A0M0HVT5"/>
<sequence length="71" mass="7884">AGVNIAWKSKIPTLMSSIETSKHVFVESNKVVWEENGIEHTTPFANSNVVQLKDQTLVSKNKAVAMVSWDL</sequence>
<evidence type="ECO:0000313" key="2">
    <source>
        <dbReference type="Proteomes" id="UP000037530"/>
    </source>
</evidence>
<comment type="caution">
    <text evidence="1">The sequence shown here is derived from an EMBL/GenBank/DDBJ whole genome shotgun (WGS) entry which is preliminary data.</text>
</comment>
<organism evidence="1 2">
    <name type="scientific">Vibrio hepatarius</name>
    <dbReference type="NCBI Taxonomy" id="171383"/>
    <lineage>
        <taxon>Bacteria</taxon>
        <taxon>Pseudomonadati</taxon>
        <taxon>Pseudomonadota</taxon>
        <taxon>Gammaproteobacteria</taxon>
        <taxon>Vibrionales</taxon>
        <taxon>Vibrionaceae</taxon>
        <taxon>Vibrio</taxon>
        <taxon>Vibrio oreintalis group</taxon>
    </lineage>
</organism>
<name>A0A0M0HVT5_9VIBR</name>
<reference evidence="2" key="1">
    <citation type="submission" date="2015-08" db="EMBL/GenBank/DDBJ databases">
        <title>Vibrio galatheae sp. nov., a novel member of the Vibrionaceae family isolated from the Solomon Islands.</title>
        <authorList>
            <person name="Giubergia S."/>
            <person name="Machado H."/>
            <person name="Mateiu R.V."/>
            <person name="Gram L."/>
        </authorList>
    </citation>
    <scope>NUCLEOTIDE SEQUENCE [LARGE SCALE GENOMIC DNA]</scope>
    <source>
        <strain evidence="2">DSM 19134</strain>
    </source>
</reference>
<evidence type="ECO:0000313" key="1">
    <source>
        <dbReference type="EMBL" id="KOO05957.1"/>
    </source>
</evidence>
<gene>
    <name evidence="1" type="ORF">AKJ31_20330</name>
</gene>
<protein>
    <submittedName>
        <fullName evidence="1">Uncharacterized protein</fullName>
    </submittedName>
</protein>